<organism evidence="1 2">
    <name type="scientific">Sipha flava</name>
    <name type="common">yellow sugarcane aphid</name>
    <dbReference type="NCBI Taxonomy" id="143950"/>
    <lineage>
        <taxon>Eukaryota</taxon>
        <taxon>Metazoa</taxon>
        <taxon>Ecdysozoa</taxon>
        <taxon>Arthropoda</taxon>
        <taxon>Hexapoda</taxon>
        <taxon>Insecta</taxon>
        <taxon>Pterygota</taxon>
        <taxon>Neoptera</taxon>
        <taxon>Paraneoptera</taxon>
        <taxon>Hemiptera</taxon>
        <taxon>Sternorrhyncha</taxon>
        <taxon>Aphidomorpha</taxon>
        <taxon>Aphidoidea</taxon>
        <taxon>Aphididae</taxon>
        <taxon>Sipha</taxon>
    </lineage>
</organism>
<name>A0A8B8FXF6_9HEMI</name>
<keyword evidence="1" id="KW-1185">Reference proteome</keyword>
<dbReference type="OrthoDB" id="6580001at2759"/>
<dbReference type="Proteomes" id="UP000694846">
    <property type="component" value="Unplaced"/>
</dbReference>
<evidence type="ECO:0000313" key="1">
    <source>
        <dbReference type="Proteomes" id="UP000694846"/>
    </source>
</evidence>
<dbReference type="GeneID" id="112686919"/>
<sequence>MLPMWEEAQYSYMPSQRVGMFFIDMKRMQSKINSILASYRNTPTTSTSCSPTELINKFKPKNHLSVLKPPCVVDNNKINIVIKYEINDKVLVSNNSKGQK</sequence>
<reference evidence="2" key="1">
    <citation type="submission" date="2025-08" db="UniProtKB">
        <authorList>
            <consortium name="RefSeq"/>
        </authorList>
    </citation>
    <scope>IDENTIFICATION</scope>
    <source>
        <tissue evidence="2">Whole body</tissue>
    </source>
</reference>
<accession>A0A8B8FXF6</accession>
<dbReference type="RefSeq" id="XP_025415198.1">
    <property type="nucleotide sequence ID" value="XM_025559413.1"/>
</dbReference>
<dbReference type="AlphaFoldDB" id="A0A8B8FXF6"/>
<gene>
    <name evidence="2" type="primary">LOC112686919</name>
</gene>
<evidence type="ECO:0000313" key="2">
    <source>
        <dbReference type="RefSeq" id="XP_025415198.1"/>
    </source>
</evidence>
<protein>
    <submittedName>
        <fullName evidence="2">Uncharacterized protein LOC112686919</fullName>
    </submittedName>
</protein>
<proteinExistence type="predicted"/>